<evidence type="ECO:0000256" key="7">
    <source>
        <dbReference type="ARBA" id="ARBA00023002"/>
    </source>
</evidence>
<feature type="domain" description="FAD/NAD(P)-binding" evidence="11">
    <location>
        <begin position="380"/>
        <end position="570"/>
    </location>
</feature>
<protein>
    <submittedName>
        <fullName evidence="12">FAD-dependent oxidoreductase</fullName>
    </submittedName>
</protein>
<dbReference type="Proteomes" id="UP000283644">
    <property type="component" value="Unassembled WGS sequence"/>
</dbReference>
<comment type="cofactor">
    <cofactor evidence="1">
        <name>FMN</name>
        <dbReference type="ChEBI" id="CHEBI:58210"/>
    </cofactor>
</comment>
<gene>
    <name evidence="12" type="ORF">D0Z08_21955</name>
</gene>
<comment type="cofactor">
    <cofactor evidence="2">
        <name>[4Fe-4S] cluster</name>
        <dbReference type="ChEBI" id="CHEBI:49883"/>
    </cofactor>
</comment>
<keyword evidence="4" id="KW-0285">Flavoprotein</keyword>
<dbReference type="Pfam" id="PF07992">
    <property type="entry name" value="Pyr_redox_2"/>
    <property type="match status" value="1"/>
</dbReference>
<evidence type="ECO:0000256" key="5">
    <source>
        <dbReference type="ARBA" id="ARBA00022643"/>
    </source>
</evidence>
<dbReference type="PANTHER" id="PTHR42917">
    <property type="entry name" value="2,4-DIENOYL-COA REDUCTASE"/>
    <property type="match status" value="1"/>
</dbReference>
<dbReference type="GO" id="GO:0046872">
    <property type="term" value="F:metal ion binding"/>
    <property type="evidence" value="ECO:0007669"/>
    <property type="project" value="UniProtKB-KW"/>
</dbReference>
<dbReference type="InterPro" id="IPR013785">
    <property type="entry name" value="Aldolase_TIM"/>
</dbReference>
<dbReference type="InterPro" id="IPR001155">
    <property type="entry name" value="OxRdtase_FMN_N"/>
</dbReference>
<dbReference type="Gene3D" id="3.50.50.60">
    <property type="entry name" value="FAD/NAD(P)-binding domain"/>
    <property type="match status" value="1"/>
</dbReference>
<keyword evidence="6" id="KW-0479">Metal-binding</keyword>
<evidence type="ECO:0000256" key="3">
    <source>
        <dbReference type="ARBA" id="ARBA00011048"/>
    </source>
</evidence>
<feature type="domain" description="NADH:flavin oxidoreductase/NADH oxidase N-terminal" evidence="10">
    <location>
        <begin position="8"/>
        <end position="336"/>
    </location>
</feature>
<evidence type="ECO:0000256" key="8">
    <source>
        <dbReference type="ARBA" id="ARBA00023004"/>
    </source>
</evidence>
<dbReference type="AlphaFoldDB" id="A0A417XWU0"/>
<dbReference type="OrthoDB" id="3169239at2"/>
<dbReference type="SUPFAM" id="SSF51395">
    <property type="entry name" value="FMN-linked oxidoreductases"/>
    <property type="match status" value="1"/>
</dbReference>
<proteinExistence type="inferred from homology"/>
<dbReference type="GO" id="GO:0051536">
    <property type="term" value="F:iron-sulfur cluster binding"/>
    <property type="evidence" value="ECO:0007669"/>
    <property type="project" value="UniProtKB-KW"/>
</dbReference>
<accession>A0A417XWU0</accession>
<evidence type="ECO:0000259" key="11">
    <source>
        <dbReference type="Pfam" id="PF07992"/>
    </source>
</evidence>
<dbReference type="RefSeq" id="WP_118927415.1">
    <property type="nucleotide sequence ID" value="NZ_QXGH01000028.1"/>
</dbReference>
<organism evidence="12 13">
    <name type="scientific">Nocardioides immobilis</name>
    <dbReference type="NCBI Taxonomy" id="2049295"/>
    <lineage>
        <taxon>Bacteria</taxon>
        <taxon>Bacillati</taxon>
        <taxon>Actinomycetota</taxon>
        <taxon>Actinomycetes</taxon>
        <taxon>Propionibacteriales</taxon>
        <taxon>Nocardioidaceae</taxon>
        <taxon>Nocardioides</taxon>
    </lineage>
</organism>
<sequence>MDAQFPHVFSPFRLAGFDLRNRLVALPAGTSLVERGIPTHGDIEHFERLAAGGVGLIIGGATVVHSTSALRSGKLVEGYLDAVVPAMKEKADVVHRHGARLVGQLVHLGREFIGGESDQPPMAPSPIKTVRDAYPPHELTVREIDAIIEGWRVSTENLVKAGLDGVEIHAAHGYLAAQFLSPLTNQRTDDFGGSFDNRMRFLRLVIEAMRSVTPDGFALGVRLSGEEEIPGGMAIDDCVRVSEALAAAGGVDYLSITHGTRGTYVKDSTGPDAVAVPSASRVRAATGLPTLVGQRIRDVGTAEHVVKAGHADLVGMARALLADPDLPAKSQQGRLDEIRGCIGVNQDCRAFDPHLHCAVNAEVGRGRLPTVGVRVASAKDIYVIGGGPAGLEAARVAAERGHRVTLFEAETSLGGAVRVAAASPHRATLIDVVDYLARETRRLKVDVNLGAPISTDDLAEVRGIADHVVVATGSKLGDLPPAPLARGAVAVDQVLAGAVPDEPGSAVVYDESDGFWSAYSAAEALAGRGWEVTFVTALTALAPRVPAESVGPLLRRLGDAGVALEVAHRVVVPDDPGAPLLLRPLFGRHDRMTEPDLLVWHQPRIGDDVLLRATSADATLTAIGDCVTPRRISHAIAEGYRAGASV</sequence>
<dbReference type="InterPro" id="IPR051793">
    <property type="entry name" value="NADH:flavin_oxidoreductase"/>
</dbReference>
<dbReference type="InterPro" id="IPR023753">
    <property type="entry name" value="FAD/NAD-binding_dom"/>
</dbReference>
<evidence type="ECO:0000259" key="10">
    <source>
        <dbReference type="Pfam" id="PF00724"/>
    </source>
</evidence>
<keyword evidence="5" id="KW-0288">FMN</keyword>
<name>A0A417XWU0_9ACTN</name>
<evidence type="ECO:0000256" key="1">
    <source>
        <dbReference type="ARBA" id="ARBA00001917"/>
    </source>
</evidence>
<comment type="caution">
    <text evidence="12">The sequence shown here is derived from an EMBL/GenBank/DDBJ whole genome shotgun (WGS) entry which is preliminary data.</text>
</comment>
<keyword evidence="9" id="KW-0411">Iron-sulfur</keyword>
<evidence type="ECO:0000313" key="12">
    <source>
        <dbReference type="EMBL" id="RHW24872.1"/>
    </source>
</evidence>
<dbReference type="Gene3D" id="3.20.20.70">
    <property type="entry name" value="Aldolase class I"/>
    <property type="match status" value="1"/>
</dbReference>
<dbReference type="Gene3D" id="3.40.50.720">
    <property type="entry name" value="NAD(P)-binding Rossmann-like Domain"/>
    <property type="match status" value="1"/>
</dbReference>
<evidence type="ECO:0000256" key="4">
    <source>
        <dbReference type="ARBA" id="ARBA00022630"/>
    </source>
</evidence>
<dbReference type="GO" id="GO:0016491">
    <property type="term" value="F:oxidoreductase activity"/>
    <property type="evidence" value="ECO:0007669"/>
    <property type="project" value="UniProtKB-KW"/>
</dbReference>
<comment type="similarity">
    <text evidence="3">In the N-terminal section; belongs to the NADH:flavin oxidoreductase/NADH oxidase family.</text>
</comment>
<dbReference type="GO" id="GO:0010181">
    <property type="term" value="F:FMN binding"/>
    <property type="evidence" value="ECO:0007669"/>
    <property type="project" value="InterPro"/>
</dbReference>
<dbReference type="Pfam" id="PF00724">
    <property type="entry name" value="Oxidored_FMN"/>
    <property type="match status" value="1"/>
</dbReference>
<keyword evidence="13" id="KW-1185">Reference proteome</keyword>
<dbReference type="PANTHER" id="PTHR42917:SF2">
    <property type="entry name" value="2,4-DIENOYL-COA REDUCTASE [(2E)-ENOYL-COA-PRODUCING]"/>
    <property type="match status" value="1"/>
</dbReference>
<evidence type="ECO:0000256" key="6">
    <source>
        <dbReference type="ARBA" id="ARBA00022723"/>
    </source>
</evidence>
<evidence type="ECO:0000256" key="9">
    <source>
        <dbReference type="ARBA" id="ARBA00023014"/>
    </source>
</evidence>
<dbReference type="InterPro" id="IPR036188">
    <property type="entry name" value="FAD/NAD-bd_sf"/>
</dbReference>
<dbReference type="EMBL" id="QXGH01000028">
    <property type="protein sequence ID" value="RHW24872.1"/>
    <property type="molecule type" value="Genomic_DNA"/>
</dbReference>
<keyword evidence="7" id="KW-0560">Oxidoreductase</keyword>
<keyword evidence="8" id="KW-0408">Iron</keyword>
<dbReference type="PRINTS" id="PR00368">
    <property type="entry name" value="FADPNR"/>
</dbReference>
<evidence type="ECO:0000313" key="13">
    <source>
        <dbReference type="Proteomes" id="UP000283644"/>
    </source>
</evidence>
<evidence type="ECO:0000256" key="2">
    <source>
        <dbReference type="ARBA" id="ARBA00001966"/>
    </source>
</evidence>
<reference evidence="12 13" key="1">
    <citation type="submission" date="2018-09" db="EMBL/GenBank/DDBJ databases">
        <title>Genome sequencing of Nocardioides immobilis CCTCC AB 2017083 for comparison to Nocardioides silvaticus.</title>
        <authorList>
            <person name="Li C."/>
            <person name="Wang G."/>
        </authorList>
    </citation>
    <scope>NUCLEOTIDE SEQUENCE [LARGE SCALE GENOMIC DNA]</scope>
    <source>
        <strain evidence="12 13">CCTCC AB 2017083</strain>
    </source>
</reference>
<dbReference type="SUPFAM" id="SSF51905">
    <property type="entry name" value="FAD/NAD(P)-binding domain"/>
    <property type="match status" value="1"/>
</dbReference>
<dbReference type="SUPFAM" id="SSF51971">
    <property type="entry name" value="Nucleotide-binding domain"/>
    <property type="match status" value="1"/>
</dbReference>